<dbReference type="InterPro" id="IPR045005">
    <property type="entry name" value="BPM1-6"/>
</dbReference>
<dbReference type="CDD" id="cd18280">
    <property type="entry name" value="BTB_POZ_BPM_plant"/>
    <property type="match status" value="1"/>
</dbReference>
<dbReference type="SMR" id="A0A8I6X7T1"/>
<dbReference type="Pfam" id="PF00651">
    <property type="entry name" value="BTB"/>
    <property type="match status" value="1"/>
</dbReference>
<evidence type="ECO:0000256" key="2">
    <source>
        <dbReference type="ARBA" id="ARBA00010846"/>
    </source>
</evidence>
<dbReference type="InterPro" id="IPR000210">
    <property type="entry name" value="BTB/POZ_dom"/>
</dbReference>
<dbReference type="PANTHER" id="PTHR26379:SF505">
    <property type="entry name" value="BTB DOMAIN-CONTAINING PROTEIN"/>
    <property type="match status" value="1"/>
</dbReference>
<dbReference type="Gene3D" id="1.25.40.420">
    <property type="match status" value="1"/>
</dbReference>
<dbReference type="AlphaFoldDB" id="A0A8I6X7T1"/>
<dbReference type="CDD" id="cd00121">
    <property type="entry name" value="MATH"/>
    <property type="match status" value="1"/>
</dbReference>
<dbReference type="InterPro" id="IPR008974">
    <property type="entry name" value="TRAF-like"/>
</dbReference>
<evidence type="ECO:0000259" key="3">
    <source>
        <dbReference type="PROSITE" id="PS50097"/>
    </source>
</evidence>
<reference evidence="6" key="1">
    <citation type="journal article" date="2012" name="Nature">
        <title>A physical, genetic and functional sequence assembly of the barley genome.</title>
        <authorList>
            <consortium name="The International Barley Genome Sequencing Consortium"/>
            <person name="Mayer K.F."/>
            <person name="Waugh R."/>
            <person name="Brown J.W."/>
            <person name="Schulman A."/>
            <person name="Langridge P."/>
            <person name="Platzer M."/>
            <person name="Fincher G.B."/>
            <person name="Muehlbauer G.J."/>
            <person name="Sato K."/>
            <person name="Close T.J."/>
            <person name="Wise R.P."/>
            <person name="Stein N."/>
        </authorList>
    </citation>
    <scope>NUCLEOTIDE SEQUENCE [LARGE SCALE GENOMIC DNA]</scope>
    <source>
        <strain evidence="6">cv. Morex</strain>
    </source>
</reference>
<dbReference type="PROSITE" id="PS50097">
    <property type="entry name" value="BTB"/>
    <property type="match status" value="1"/>
</dbReference>
<dbReference type="Gramene" id="HORVU.MOREX.r3.5HG0427590.1">
    <property type="protein sequence ID" value="HORVU.MOREX.r3.5HG0427590.1.CDS1"/>
    <property type="gene ID" value="HORVU.MOREX.r3.5HG0427590"/>
</dbReference>
<keyword evidence="6" id="KW-1185">Reference proteome</keyword>
<dbReference type="Gramene" id="HORVU.MOREX.r2.5HG0355180.1">
    <property type="protein sequence ID" value="HORVU.MOREX.r2.5HG0355180.1.CDS.1"/>
    <property type="gene ID" value="HORVU.MOREX.r2.5HG0355180"/>
</dbReference>
<name>A0A8I6X7T1_HORVV</name>
<evidence type="ECO:0000313" key="6">
    <source>
        <dbReference type="Proteomes" id="UP000011116"/>
    </source>
</evidence>
<dbReference type="Pfam" id="PF24570">
    <property type="entry name" value="BACK_BPM_SPOP"/>
    <property type="match status" value="1"/>
</dbReference>
<dbReference type="GO" id="GO:0016567">
    <property type="term" value="P:protein ubiquitination"/>
    <property type="evidence" value="ECO:0007669"/>
    <property type="project" value="InterPro"/>
</dbReference>
<evidence type="ECO:0000256" key="1">
    <source>
        <dbReference type="ARBA" id="ARBA00004906"/>
    </source>
</evidence>
<accession>A0A8I6X7T1</accession>
<dbReference type="SUPFAM" id="SSF54695">
    <property type="entry name" value="POZ domain"/>
    <property type="match status" value="1"/>
</dbReference>
<dbReference type="Pfam" id="PF22486">
    <property type="entry name" value="MATH_2"/>
    <property type="match status" value="1"/>
</dbReference>
<protein>
    <recommendedName>
        <fullName evidence="7">BTB domain-containing protein</fullName>
    </recommendedName>
</protein>
<dbReference type="Gene3D" id="2.60.210.10">
    <property type="entry name" value="Apoptosis, Tumor Necrosis Factor Receptor Associated Protein 2, Chain A"/>
    <property type="match status" value="1"/>
</dbReference>
<evidence type="ECO:0000313" key="5">
    <source>
        <dbReference type="EnsemblPlants" id="HORVU.MOREX.r3.5HG0427590.1.CDS1"/>
    </source>
</evidence>
<comment type="pathway">
    <text evidence="1">Protein modification; protein ubiquitination.</text>
</comment>
<feature type="domain" description="MATH" evidence="4">
    <location>
        <begin position="1"/>
        <end position="111"/>
    </location>
</feature>
<dbReference type="InterPro" id="IPR011333">
    <property type="entry name" value="SKP1/BTB/POZ_sf"/>
</dbReference>
<dbReference type="InterPro" id="IPR056423">
    <property type="entry name" value="BACK_BPM_SPOP"/>
</dbReference>
<comment type="similarity">
    <text evidence="2">Belongs to the Tdpoz family.</text>
</comment>
<dbReference type="EnsemblPlants" id="HORVU.MOREX.r3.5HG0427590.1">
    <property type="protein sequence ID" value="HORVU.MOREX.r3.5HG0427590.1.CDS1"/>
    <property type="gene ID" value="HORVU.MOREX.r3.5HG0427590"/>
</dbReference>
<dbReference type="PROSITE" id="PS50144">
    <property type="entry name" value="MATH"/>
    <property type="match status" value="1"/>
</dbReference>
<dbReference type="SUPFAM" id="SSF49599">
    <property type="entry name" value="TRAF domain-like"/>
    <property type="match status" value="1"/>
</dbReference>
<reference evidence="5" key="2">
    <citation type="submission" date="2020-10" db="EMBL/GenBank/DDBJ databases">
        <authorList>
            <person name="Scholz U."/>
            <person name="Mascher M."/>
            <person name="Fiebig A."/>
        </authorList>
    </citation>
    <scope>NUCLEOTIDE SEQUENCE [LARGE SCALE GENOMIC DNA]</scope>
    <source>
        <strain evidence="5">cv. Morex</strain>
    </source>
</reference>
<dbReference type="Proteomes" id="UP000011116">
    <property type="component" value="Chromosome 5H"/>
</dbReference>
<reference evidence="5" key="3">
    <citation type="submission" date="2022-01" db="UniProtKB">
        <authorList>
            <consortium name="EnsemblPlants"/>
        </authorList>
    </citation>
    <scope>IDENTIFICATION</scope>
    <source>
        <strain evidence="5">subsp. vulgare</strain>
    </source>
</reference>
<dbReference type="InterPro" id="IPR002083">
    <property type="entry name" value="MATH/TRAF_dom"/>
</dbReference>
<sequence>MIDEFTTSIPFMVGDRKWVLRYYPNGQTNVTSGSGHISVLLVLDSDDAKDVKAKFTFSLLDKGGEPVHPYIRAVEYIFARKGSVKGITLKHEFLEGSVHLRGDSFRIRCDVSVVKKIRSEETHANQFVVVPPSDLHRQLGGLLKSNDGADVTFRVGGNIFSAHRSVLAARSPVFKAELFGDMRGKAGDPIEIDDIEADVFNSLLHFIYTDSLAESTSEGATQEDVVTASHLLVAADRYGIERLKLICEDKLCNNIDSNMVATSLTLAEQHGCDGLKEACFEFLVSPSNLEKVIASEGYQHLKNSCPSVLKELIARLLPVELTAAKDIIRSI</sequence>
<dbReference type="Gene3D" id="3.30.710.10">
    <property type="entry name" value="Potassium Channel Kv1.1, Chain A"/>
    <property type="match status" value="1"/>
</dbReference>
<evidence type="ECO:0008006" key="7">
    <source>
        <dbReference type="Google" id="ProtNLM"/>
    </source>
</evidence>
<dbReference type="SMART" id="SM00225">
    <property type="entry name" value="BTB"/>
    <property type="match status" value="1"/>
</dbReference>
<dbReference type="PANTHER" id="PTHR26379">
    <property type="entry name" value="BTB/POZ AND MATH DOMAIN-CONTAINING PROTEIN 1"/>
    <property type="match status" value="1"/>
</dbReference>
<evidence type="ECO:0000259" key="4">
    <source>
        <dbReference type="PROSITE" id="PS50144"/>
    </source>
</evidence>
<feature type="domain" description="BTB" evidence="3">
    <location>
        <begin position="149"/>
        <end position="216"/>
    </location>
</feature>
<organism evidence="5 6">
    <name type="scientific">Hordeum vulgare subsp. vulgare</name>
    <name type="common">Domesticated barley</name>
    <dbReference type="NCBI Taxonomy" id="112509"/>
    <lineage>
        <taxon>Eukaryota</taxon>
        <taxon>Viridiplantae</taxon>
        <taxon>Streptophyta</taxon>
        <taxon>Embryophyta</taxon>
        <taxon>Tracheophyta</taxon>
        <taxon>Spermatophyta</taxon>
        <taxon>Magnoliopsida</taxon>
        <taxon>Liliopsida</taxon>
        <taxon>Poales</taxon>
        <taxon>Poaceae</taxon>
        <taxon>BOP clade</taxon>
        <taxon>Pooideae</taxon>
        <taxon>Triticodae</taxon>
        <taxon>Triticeae</taxon>
        <taxon>Hordeinae</taxon>
        <taxon>Hordeum</taxon>
    </lineage>
</organism>
<proteinExistence type="inferred from homology"/>